<dbReference type="NCBIfam" id="TIGR00879">
    <property type="entry name" value="SP"/>
    <property type="match status" value="1"/>
</dbReference>
<reference evidence="13 14" key="1">
    <citation type="submission" date="2020-03" db="EMBL/GenBank/DDBJ databases">
        <title>Draft Genome Sequence of Cudoniella acicularis.</title>
        <authorList>
            <person name="Buettner E."/>
            <person name="Kellner H."/>
        </authorList>
    </citation>
    <scope>NUCLEOTIDE SEQUENCE [LARGE SCALE GENOMIC DNA]</scope>
    <source>
        <strain evidence="13 14">DSM 108380</strain>
    </source>
</reference>
<dbReference type="InterPro" id="IPR012677">
    <property type="entry name" value="Nucleotide-bd_a/b_plait_sf"/>
</dbReference>
<comment type="caution">
    <text evidence="13">The sequence shown here is derived from an EMBL/GenBank/DDBJ whole genome shotgun (WGS) entry which is preliminary data.</text>
</comment>
<evidence type="ECO:0000313" key="14">
    <source>
        <dbReference type="Proteomes" id="UP000566819"/>
    </source>
</evidence>
<dbReference type="Gene3D" id="3.30.70.330">
    <property type="match status" value="1"/>
</dbReference>
<feature type="transmembrane region" description="Helical" evidence="9">
    <location>
        <begin position="212"/>
        <end position="233"/>
    </location>
</feature>
<dbReference type="CDD" id="cd01283">
    <property type="entry name" value="cytidine_deaminase"/>
    <property type="match status" value="1"/>
</dbReference>
<feature type="compositionally biased region" description="Polar residues" evidence="8">
    <location>
        <begin position="1272"/>
        <end position="1282"/>
    </location>
</feature>
<dbReference type="CDD" id="cd17356">
    <property type="entry name" value="MFS_HXT"/>
    <property type="match status" value="1"/>
</dbReference>
<feature type="region of interest" description="Disordered" evidence="8">
    <location>
        <begin position="976"/>
        <end position="995"/>
    </location>
</feature>
<dbReference type="PROSITE" id="PS50850">
    <property type="entry name" value="MFS"/>
    <property type="match status" value="1"/>
</dbReference>
<dbReference type="PANTHER" id="PTHR48022:SF47">
    <property type="entry name" value="MAJOR FACILITATOR SUPERFAMILY (MFS) PROFILE DOMAIN-CONTAINING PROTEIN"/>
    <property type="match status" value="1"/>
</dbReference>
<dbReference type="SMART" id="SM00360">
    <property type="entry name" value="RRM"/>
    <property type="match status" value="1"/>
</dbReference>
<dbReference type="GO" id="GO:0016020">
    <property type="term" value="C:membrane"/>
    <property type="evidence" value="ECO:0007669"/>
    <property type="project" value="UniProtKB-SubCell"/>
</dbReference>
<feature type="transmembrane region" description="Helical" evidence="9">
    <location>
        <begin position="338"/>
        <end position="355"/>
    </location>
</feature>
<dbReference type="GO" id="GO:0003824">
    <property type="term" value="F:catalytic activity"/>
    <property type="evidence" value="ECO:0007669"/>
    <property type="project" value="InterPro"/>
</dbReference>
<dbReference type="Gene3D" id="1.20.1250.20">
    <property type="entry name" value="MFS general substrate transporter like domains"/>
    <property type="match status" value="1"/>
</dbReference>
<dbReference type="Gene3D" id="3.40.140.10">
    <property type="entry name" value="Cytidine Deaminase, domain 2"/>
    <property type="match status" value="1"/>
</dbReference>
<feature type="compositionally biased region" description="Polar residues" evidence="8">
    <location>
        <begin position="1223"/>
        <end position="1233"/>
    </location>
</feature>
<evidence type="ECO:0000313" key="13">
    <source>
        <dbReference type="EMBL" id="KAF4635424.1"/>
    </source>
</evidence>
<feature type="region of interest" description="Disordered" evidence="8">
    <location>
        <begin position="1288"/>
        <end position="1318"/>
    </location>
</feature>
<dbReference type="PRINTS" id="PR00171">
    <property type="entry name" value="SUGRTRNSPORT"/>
</dbReference>
<feature type="region of interest" description="Disordered" evidence="8">
    <location>
        <begin position="1263"/>
        <end position="1282"/>
    </location>
</feature>
<dbReference type="PANTHER" id="PTHR48022">
    <property type="entry name" value="PLASTIDIC GLUCOSE TRANSPORTER 4"/>
    <property type="match status" value="1"/>
</dbReference>
<dbReference type="InterPro" id="IPR003663">
    <property type="entry name" value="Sugar/inositol_transpt"/>
</dbReference>
<dbReference type="PROSITE" id="PS00217">
    <property type="entry name" value="SUGAR_TRANSPORT_2"/>
    <property type="match status" value="1"/>
</dbReference>
<feature type="transmembrane region" description="Helical" evidence="9">
    <location>
        <begin position="488"/>
        <end position="510"/>
    </location>
</feature>
<feature type="transmembrane region" description="Helical" evidence="9">
    <location>
        <begin position="439"/>
        <end position="457"/>
    </location>
</feature>
<dbReference type="InterPro" id="IPR020846">
    <property type="entry name" value="MFS_dom"/>
</dbReference>
<dbReference type="Pfam" id="PF00083">
    <property type="entry name" value="Sugar_tr"/>
    <property type="match status" value="1"/>
</dbReference>
<dbReference type="PROSITE" id="PS00216">
    <property type="entry name" value="SUGAR_TRANSPORT_1"/>
    <property type="match status" value="1"/>
</dbReference>
<evidence type="ECO:0000259" key="12">
    <source>
        <dbReference type="PROSITE" id="PS51747"/>
    </source>
</evidence>
<feature type="transmembrane region" description="Helical" evidence="9">
    <location>
        <begin position="463"/>
        <end position="481"/>
    </location>
</feature>
<feature type="transmembrane region" description="Helical" evidence="9">
    <location>
        <begin position="274"/>
        <end position="292"/>
    </location>
</feature>
<feature type="transmembrane region" description="Helical" evidence="9">
    <location>
        <begin position="245"/>
        <end position="262"/>
    </location>
</feature>
<dbReference type="PROSITE" id="PS50102">
    <property type="entry name" value="RRM"/>
    <property type="match status" value="1"/>
</dbReference>
<evidence type="ECO:0000256" key="5">
    <source>
        <dbReference type="ARBA" id="ARBA00022989"/>
    </source>
</evidence>
<dbReference type="NCBIfam" id="NF004064">
    <property type="entry name" value="PRK05578.1"/>
    <property type="match status" value="1"/>
</dbReference>
<dbReference type="FunFam" id="1.20.1250.20:FF:000026">
    <property type="entry name" value="MFS quinate transporter QutD"/>
    <property type="match status" value="1"/>
</dbReference>
<evidence type="ECO:0000256" key="9">
    <source>
        <dbReference type="SAM" id="Phobius"/>
    </source>
</evidence>
<organism evidence="13 14">
    <name type="scientific">Cudoniella acicularis</name>
    <dbReference type="NCBI Taxonomy" id="354080"/>
    <lineage>
        <taxon>Eukaryota</taxon>
        <taxon>Fungi</taxon>
        <taxon>Dikarya</taxon>
        <taxon>Ascomycota</taxon>
        <taxon>Pezizomycotina</taxon>
        <taxon>Leotiomycetes</taxon>
        <taxon>Helotiales</taxon>
        <taxon>Tricladiaceae</taxon>
        <taxon>Cudoniella</taxon>
    </lineage>
</organism>
<comment type="similarity">
    <text evidence="2">Belongs to the major facilitator superfamily. Sugar transporter (TC 2.A.1.1) family.</text>
</comment>
<dbReference type="OrthoDB" id="4142200at2759"/>
<protein>
    <recommendedName>
        <fullName evidence="15">Cytidine deaminase</fullName>
    </recommendedName>
</protein>
<feature type="compositionally biased region" description="Pro residues" evidence="8">
    <location>
        <begin position="1199"/>
        <end position="1208"/>
    </location>
</feature>
<sequence>MAISLLSSTKETDVFQACKDYGLGTAEFEALYSRSSSAKATAYCPYSRFRVGATILTDDGSYIDGANVENASYPVGTCAERVAFGKAVTEGHKKFKAVAVATDISPPASPCGMCRQLAEQQQVWENLEWMSSTWAVSILQALGNMSMAGGFDERTTRGHCLERNMGLPKIYNTYFVAIIATVGGMLFGFDISSMSAIVGTDQYLAYFDNPHGIIQGAIGSALAAGSVVGSLMAGPISDKWGRRDAIFFACFWWLIGTAVQVSCKNFGQLIAGRILNGVCVGITSSQVPVYLAEIAKKDKRGSIIVIQQLAIEWGIFIMFFTGYGCSFISGTASFRTAWGIQFVPAVFLMCGLPFLPRSPRWLAKVGREEEAIKTLADIQAGGNIDDPLVVAEWEEIYTVLAAERESPRGWRKFTRNGMWRRTLAGMSVQAWQQMSGANVMTYYVVYVFQMAGLTGNINLISSGVQYALFIIFTSVVFFFIDKTGRRPLLIFGAIGMGICQFCVGGLMGTYGVDVPGGVGNPPNANVVIEVQGAPAHAIIAFCYLLIIITPLPSPRSLGSAVANWLFNFALGLFTPPAFRNITYKIFIIFGILCFAAAVQAFFTYPETCGKTLEEIEEMFSKGGPKPWNTKPGGSRLDAEIQRVIDRKTAGEDTYIHMPGAGANADTEKGTQVGTEHVEQELEAKADLRLESIRQSTRRCLGTPTSAAITTHAQTLNLDMSGCSWPEPELSIGSSCDSIGDLGKYRCWEVREDSPAQHLWSSVSPLIVSLLQDQLENLDIQNMDLMVEIFMIGQAPENANPTILFSCQSQNVRQRAMGLVNKSSILEGYPGVLMAECFRRRRPLAMEETTEVPSLPPGVYAIEPLRHCGVSVLISGEHRGSPRKATLGGIVFIAGLFYGIITLYACKQAPIDPLDSISGNNFVFYGAEKHDSGAVLSLENIPSNLLSLPATSDLDDPPLSTLDTSVVGQDLVTVNHIPPKEPPATCHSPTGIEVDDKPRRTYLPNLEDENNNISPELGFIFVSAPERSLDWALVEIENSDLMLENISLNNRRFMTNSIYWSKQSLHTAAIHPKGFSRKPIDVDVLICTGNRDHALEGRLSSSPSFQKAPWSNTFQEFWVVTCVNGKFYDGDCGSWVVDCESGDLYGIVASGYPDTETAYIIPAAHIFDSMQSHLGKRVELSTPELWASRETEVTRVNAVIPPPPPPPIPTLERSDSSKTEKGSRQPSLAPSTNEELGPRRRSWSENSIQSTIFDTRSLHSSTGHFPKIPTHLAHQSNASSTHLSVVSTSDRFLSAGPRPRSSISGSSPPSLQHTYRPYSTTSTLQSIDSGYLNPPCNNLYVRNLPAEPSEDDLRDLYSSFPGYEGLRMKLNEPECFVQFEDAASASYALQKTDDHHFSSDDRWGIMVGYARNGVTPARVLPTQEEIELEVSISELLGAETLPSAKEAGGRIRQLISPTRGALPQLKQVTDKSQMLQEMFADFGLEHRASDKMLMSEGDSEE</sequence>
<feature type="transmembrane region" description="Helical" evidence="9">
    <location>
        <begin position="584"/>
        <end position="604"/>
    </location>
</feature>
<accession>A0A8H4RUY3</accession>
<feature type="region of interest" description="Disordered" evidence="8">
    <location>
        <begin position="1195"/>
        <end position="1246"/>
    </location>
</feature>
<keyword evidence="3" id="KW-0813">Transport</keyword>
<dbReference type="InterPro" id="IPR005829">
    <property type="entry name" value="Sugar_transporter_CS"/>
</dbReference>
<keyword evidence="7" id="KW-0694">RNA-binding</keyword>
<comment type="subcellular location">
    <subcellularLocation>
        <location evidence="1">Membrane</location>
        <topology evidence="1">Multi-pass membrane protein</topology>
    </subcellularLocation>
</comment>
<dbReference type="Pfam" id="PF00076">
    <property type="entry name" value="RRM_1"/>
    <property type="match status" value="1"/>
</dbReference>
<evidence type="ECO:0008006" key="15">
    <source>
        <dbReference type="Google" id="ProtNLM"/>
    </source>
</evidence>
<evidence type="ECO:0000259" key="11">
    <source>
        <dbReference type="PROSITE" id="PS50850"/>
    </source>
</evidence>
<dbReference type="InterPro" id="IPR016193">
    <property type="entry name" value="Cytidine_deaminase-like"/>
</dbReference>
<dbReference type="Proteomes" id="UP000566819">
    <property type="component" value="Unassembled WGS sequence"/>
</dbReference>
<dbReference type="InterPro" id="IPR035979">
    <property type="entry name" value="RBD_domain_sf"/>
</dbReference>
<feature type="compositionally biased region" description="Basic and acidic residues" evidence="8">
    <location>
        <begin position="1211"/>
        <end position="1222"/>
    </location>
</feature>
<dbReference type="InterPro" id="IPR005828">
    <property type="entry name" value="MFS_sugar_transport-like"/>
</dbReference>
<dbReference type="SUPFAM" id="SSF54928">
    <property type="entry name" value="RNA-binding domain, RBD"/>
    <property type="match status" value="1"/>
</dbReference>
<evidence type="ECO:0000256" key="1">
    <source>
        <dbReference type="ARBA" id="ARBA00004141"/>
    </source>
</evidence>
<dbReference type="GO" id="GO:0006139">
    <property type="term" value="P:nucleobase-containing compound metabolic process"/>
    <property type="evidence" value="ECO:0007669"/>
    <property type="project" value="UniProtKB-ARBA"/>
</dbReference>
<name>A0A8H4RUY3_9HELO</name>
<feature type="transmembrane region" description="Helical" evidence="9">
    <location>
        <begin position="530"/>
        <end position="548"/>
    </location>
</feature>
<dbReference type="InterPro" id="IPR036259">
    <property type="entry name" value="MFS_trans_sf"/>
</dbReference>
<dbReference type="SUPFAM" id="SSF53927">
    <property type="entry name" value="Cytidine deaminase-like"/>
    <property type="match status" value="1"/>
</dbReference>
<feature type="domain" description="CMP/dCMP-type deaminase" evidence="12">
    <location>
        <begin position="26"/>
        <end position="146"/>
    </location>
</feature>
<dbReference type="SUPFAM" id="SSF103473">
    <property type="entry name" value="MFS general substrate transporter"/>
    <property type="match status" value="1"/>
</dbReference>
<evidence type="ECO:0000256" key="3">
    <source>
        <dbReference type="ARBA" id="ARBA00022448"/>
    </source>
</evidence>
<dbReference type="EMBL" id="JAAMPI010000120">
    <property type="protein sequence ID" value="KAF4635424.1"/>
    <property type="molecule type" value="Genomic_DNA"/>
</dbReference>
<evidence type="ECO:0000256" key="7">
    <source>
        <dbReference type="PROSITE-ProRule" id="PRU00176"/>
    </source>
</evidence>
<keyword evidence="4 9" id="KW-0812">Transmembrane</keyword>
<keyword evidence="5 9" id="KW-1133">Transmembrane helix</keyword>
<evidence type="ECO:0000259" key="10">
    <source>
        <dbReference type="PROSITE" id="PS50102"/>
    </source>
</evidence>
<feature type="domain" description="Major facilitator superfamily (MFS) profile" evidence="11">
    <location>
        <begin position="176"/>
        <end position="608"/>
    </location>
</feature>
<evidence type="ECO:0000256" key="6">
    <source>
        <dbReference type="ARBA" id="ARBA00023136"/>
    </source>
</evidence>
<dbReference type="InterPro" id="IPR050360">
    <property type="entry name" value="MFS_Sugar_Transporters"/>
</dbReference>
<keyword evidence="6 9" id="KW-0472">Membrane</keyword>
<dbReference type="InterPro" id="IPR002125">
    <property type="entry name" value="CMP_dCMP_dom"/>
</dbReference>
<evidence type="ECO:0000256" key="8">
    <source>
        <dbReference type="SAM" id="MobiDB-lite"/>
    </source>
</evidence>
<feature type="compositionally biased region" description="Low complexity" evidence="8">
    <location>
        <begin position="1293"/>
        <end position="1309"/>
    </location>
</feature>
<dbReference type="PROSITE" id="PS51747">
    <property type="entry name" value="CYT_DCMP_DEAMINASES_2"/>
    <property type="match status" value="1"/>
</dbReference>
<dbReference type="Pfam" id="PF00383">
    <property type="entry name" value="dCMP_cyt_deam_1"/>
    <property type="match status" value="1"/>
</dbReference>
<gene>
    <name evidence="13" type="ORF">G7Y89_g2674</name>
</gene>
<feature type="domain" description="RRM" evidence="10">
    <location>
        <begin position="1336"/>
        <end position="1411"/>
    </location>
</feature>
<evidence type="ECO:0000256" key="2">
    <source>
        <dbReference type="ARBA" id="ARBA00010992"/>
    </source>
</evidence>
<dbReference type="InterPro" id="IPR000504">
    <property type="entry name" value="RRM_dom"/>
</dbReference>
<dbReference type="GO" id="GO:0003723">
    <property type="term" value="F:RNA binding"/>
    <property type="evidence" value="ECO:0007669"/>
    <property type="project" value="UniProtKB-UniRule"/>
</dbReference>
<proteinExistence type="inferred from homology"/>
<evidence type="ECO:0000256" key="4">
    <source>
        <dbReference type="ARBA" id="ARBA00022692"/>
    </source>
</evidence>
<keyword evidence="14" id="KW-1185">Reference proteome</keyword>
<feature type="transmembrane region" description="Helical" evidence="9">
    <location>
        <begin position="171"/>
        <end position="192"/>
    </location>
</feature>
<dbReference type="GO" id="GO:0005351">
    <property type="term" value="F:carbohydrate:proton symporter activity"/>
    <property type="evidence" value="ECO:0007669"/>
    <property type="project" value="TreeGrafter"/>
</dbReference>